<sequence length="88" mass="9708">YAFTQAPTSMKSIVMSLYVFTSAVGSALSFALIPVTVDPKLLWMYTSLSIVAFVIGIIFYVTFRNDDIDQNRVAPEETLADPPKQGDI</sequence>
<feature type="transmembrane region" description="Helical" evidence="1">
    <location>
        <begin position="42"/>
        <end position="63"/>
    </location>
</feature>
<dbReference type="AlphaFoldDB" id="A0A820M5P9"/>
<feature type="non-terminal residue" evidence="2">
    <location>
        <position position="1"/>
    </location>
</feature>
<evidence type="ECO:0000313" key="2">
    <source>
        <dbReference type="EMBL" id="CAF4366950.1"/>
    </source>
</evidence>
<gene>
    <name evidence="2" type="ORF">OKA104_LOCUS49630</name>
</gene>
<dbReference type="SUPFAM" id="SSF103473">
    <property type="entry name" value="MFS general substrate transporter"/>
    <property type="match status" value="1"/>
</dbReference>
<proteinExistence type="predicted"/>
<dbReference type="InterPro" id="IPR036259">
    <property type="entry name" value="MFS_trans_sf"/>
</dbReference>
<evidence type="ECO:0000256" key="1">
    <source>
        <dbReference type="SAM" id="Phobius"/>
    </source>
</evidence>
<evidence type="ECO:0000313" key="3">
    <source>
        <dbReference type="Proteomes" id="UP000663881"/>
    </source>
</evidence>
<dbReference type="Proteomes" id="UP000663881">
    <property type="component" value="Unassembled WGS sequence"/>
</dbReference>
<comment type="caution">
    <text evidence="2">The sequence shown here is derived from an EMBL/GenBank/DDBJ whole genome shotgun (WGS) entry which is preliminary data.</text>
</comment>
<keyword evidence="1" id="KW-1133">Transmembrane helix</keyword>
<accession>A0A820M5P9</accession>
<dbReference type="EMBL" id="CAJOAY010023538">
    <property type="protein sequence ID" value="CAF4366950.1"/>
    <property type="molecule type" value="Genomic_DNA"/>
</dbReference>
<reference evidence="2" key="1">
    <citation type="submission" date="2021-02" db="EMBL/GenBank/DDBJ databases">
        <authorList>
            <person name="Nowell W R."/>
        </authorList>
    </citation>
    <scope>NUCLEOTIDE SEQUENCE</scope>
</reference>
<name>A0A820M5P9_9BILA</name>
<feature type="transmembrane region" description="Helical" evidence="1">
    <location>
        <begin position="12"/>
        <end position="36"/>
    </location>
</feature>
<organism evidence="2 3">
    <name type="scientific">Adineta steineri</name>
    <dbReference type="NCBI Taxonomy" id="433720"/>
    <lineage>
        <taxon>Eukaryota</taxon>
        <taxon>Metazoa</taxon>
        <taxon>Spiralia</taxon>
        <taxon>Gnathifera</taxon>
        <taxon>Rotifera</taxon>
        <taxon>Eurotatoria</taxon>
        <taxon>Bdelloidea</taxon>
        <taxon>Adinetida</taxon>
        <taxon>Adinetidae</taxon>
        <taxon>Adineta</taxon>
    </lineage>
</organism>
<evidence type="ECO:0008006" key="4">
    <source>
        <dbReference type="Google" id="ProtNLM"/>
    </source>
</evidence>
<dbReference type="Gene3D" id="1.20.1250.20">
    <property type="entry name" value="MFS general substrate transporter like domains"/>
    <property type="match status" value="1"/>
</dbReference>
<keyword evidence="1" id="KW-0472">Membrane</keyword>
<protein>
    <recommendedName>
        <fullName evidence="4">MFS transporter</fullName>
    </recommendedName>
</protein>
<keyword evidence="1" id="KW-0812">Transmembrane</keyword>